<protein>
    <submittedName>
        <fullName evidence="1">Uncharacterized protein</fullName>
    </submittedName>
</protein>
<evidence type="ECO:0000313" key="2">
    <source>
        <dbReference type="Proteomes" id="UP000298030"/>
    </source>
</evidence>
<dbReference type="Proteomes" id="UP000298030">
    <property type="component" value="Unassembled WGS sequence"/>
</dbReference>
<evidence type="ECO:0000313" key="1">
    <source>
        <dbReference type="EMBL" id="TEB25119.1"/>
    </source>
</evidence>
<organism evidence="1 2">
    <name type="scientific">Coprinellus micaceus</name>
    <name type="common">Glistening ink-cap mushroom</name>
    <name type="synonym">Coprinus micaceus</name>
    <dbReference type="NCBI Taxonomy" id="71717"/>
    <lineage>
        <taxon>Eukaryota</taxon>
        <taxon>Fungi</taxon>
        <taxon>Dikarya</taxon>
        <taxon>Basidiomycota</taxon>
        <taxon>Agaricomycotina</taxon>
        <taxon>Agaricomycetes</taxon>
        <taxon>Agaricomycetidae</taxon>
        <taxon>Agaricales</taxon>
        <taxon>Agaricineae</taxon>
        <taxon>Psathyrellaceae</taxon>
        <taxon>Coprinellus</taxon>
    </lineage>
</organism>
<accession>A0A4Y7SV42</accession>
<dbReference type="EMBL" id="QPFP01000059">
    <property type="protein sequence ID" value="TEB25119.1"/>
    <property type="molecule type" value="Genomic_DNA"/>
</dbReference>
<name>A0A4Y7SV42_COPMI</name>
<proteinExistence type="predicted"/>
<dbReference type="OrthoDB" id="3262196at2759"/>
<reference evidence="1 2" key="1">
    <citation type="journal article" date="2019" name="Nat. Ecol. Evol.">
        <title>Megaphylogeny resolves global patterns of mushroom evolution.</title>
        <authorList>
            <person name="Varga T."/>
            <person name="Krizsan K."/>
            <person name="Foldi C."/>
            <person name="Dima B."/>
            <person name="Sanchez-Garcia M."/>
            <person name="Sanchez-Ramirez S."/>
            <person name="Szollosi G.J."/>
            <person name="Szarkandi J.G."/>
            <person name="Papp V."/>
            <person name="Albert L."/>
            <person name="Andreopoulos W."/>
            <person name="Angelini C."/>
            <person name="Antonin V."/>
            <person name="Barry K.W."/>
            <person name="Bougher N.L."/>
            <person name="Buchanan P."/>
            <person name="Buyck B."/>
            <person name="Bense V."/>
            <person name="Catcheside P."/>
            <person name="Chovatia M."/>
            <person name="Cooper J."/>
            <person name="Damon W."/>
            <person name="Desjardin D."/>
            <person name="Finy P."/>
            <person name="Geml J."/>
            <person name="Haridas S."/>
            <person name="Hughes K."/>
            <person name="Justo A."/>
            <person name="Karasinski D."/>
            <person name="Kautmanova I."/>
            <person name="Kiss B."/>
            <person name="Kocsube S."/>
            <person name="Kotiranta H."/>
            <person name="LaButti K.M."/>
            <person name="Lechner B.E."/>
            <person name="Liimatainen K."/>
            <person name="Lipzen A."/>
            <person name="Lukacs Z."/>
            <person name="Mihaltcheva S."/>
            <person name="Morgado L.N."/>
            <person name="Niskanen T."/>
            <person name="Noordeloos M.E."/>
            <person name="Ohm R.A."/>
            <person name="Ortiz-Santana B."/>
            <person name="Ovrebo C."/>
            <person name="Racz N."/>
            <person name="Riley R."/>
            <person name="Savchenko A."/>
            <person name="Shiryaev A."/>
            <person name="Soop K."/>
            <person name="Spirin V."/>
            <person name="Szebenyi C."/>
            <person name="Tomsovsky M."/>
            <person name="Tulloss R.E."/>
            <person name="Uehling J."/>
            <person name="Grigoriev I.V."/>
            <person name="Vagvolgyi C."/>
            <person name="Papp T."/>
            <person name="Martin F.M."/>
            <person name="Miettinen O."/>
            <person name="Hibbett D.S."/>
            <person name="Nagy L.G."/>
        </authorList>
    </citation>
    <scope>NUCLEOTIDE SEQUENCE [LARGE SCALE GENOMIC DNA]</scope>
    <source>
        <strain evidence="1 2">FP101781</strain>
    </source>
</reference>
<keyword evidence="2" id="KW-1185">Reference proteome</keyword>
<sequence length="369" mass="41922">MQLGTPHSPFTYWLRAGLSHGFTTSSPQDGQTMWRKYSWTTNTIRPKILHSFFRAKFSEIGRRYRHLPATWPGAKVIATLIENASGKFIYAATVIRFIETPSDTPQVQLDIILKLRQHGVSNPLEILDTLYTRIIHSTPKSDLTFLWLKAYHILGMWHGAPPASFFNGLCEASAGEAQLIFGALPSLIYAPSRGSSDIYLFYHKSLQDYLDDPLRSQAFSHIDNDVVHEWISQRIARSFLCKGPEVSSDESASPSVDFIWDFMVLISGCVGNAPARNVFEHQDLVGCDADWWVGHDQTDLSTRSMIFVEVHRNCLFYSPCRPVCKNWRNALCRWGLHKLPHVPSGAVPLLLDRFCIRRLKGCRKRDLSA</sequence>
<dbReference type="AlphaFoldDB" id="A0A4Y7SV42"/>
<comment type="caution">
    <text evidence="1">The sequence shown here is derived from an EMBL/GenBank/DDBJ whole genome shotgun (WGS) entry which is preliminary data.</text>
</comment>
<gene>
    <name evidence="1" type="ORF">FA13DRAFT_1900157</name>
</gene>